<gene>
    <name evidence="1" type="ORF">METZ01_LOCUS317383</name>
</gene>
<reference evidence="1" key="1">
    <citation type="submission" date="2018-05" db="EMBL/GenBank/DDBJ databases">
        <authorList>
            <person name="Lanie J.A."/>
            <person name="Ng W.-L."/>
            <person name="Kazmierczak K.M."/>
            <person name="Andrzejewski T.M."/>
            <person name="Davidsen T.M."/>
            <person name="Wayne K.J."/>
            <person name="Tettelin H."/>
            <person name="Glass J.I."/>
            <person name="Rusch D."/>
            <person name="Podicherti R."/>
            <person name="Tsui H.-C.T."/>
            <person name="Winkler M.E."/>
        </authorList>
    </citation>
    <scope>NUCLEOTIDE SEQUENCE</scope>
</reference>
<evidence type="ECO:0000313" key="1">
    <source>
        <dbReference type="EMBL" id="SVC64529.1"/>
    </source>
</evidence>
<sequence>MPNFSDQRGDYTNVILAKTASEFAAF</sequence>
<proteinExistence type="predicted"/>
<name>A0A382NTN8_9ZZZZ</name>
<organism evidence="1">
    <name type="scientific">marine metagenome</name>
    <dbReference type="NCBI Taxonomy" id="408172"/>
    <lineage>
        <taxon>unclassified sequences</taxon>
        <taxon>metagenomes</taxon>
        <taxon>ecological metagenomes</taxon>
    </lineage>
</organism>
<dbReference type="EMBL" id="UINC01102702">
    <property type="protein sequence ID" value="SVC64529.1"/>
    <property type="molecule type" value="Genomic_DNA"/>
</dbReference>
<protein>
    <submittedName>
        <fullName evidence="1">Uncharacterized protein</fullName>
    </submittedName>
</protein>
<accession>A0A382NTN8</accession>
<dbReference type="AlphaFoldDB" id="A0A382NTN8"/>